<feature type="domain" description="DUF7309" evidence="2">
    <location>
        <begin position="149"/>
        <end position="246"/>
    </location>
</feature>
<dbReference type="InterPro" id="IPR055733">
    <property type="entry name" value="DUF7309"/>
</dbReference>
<dbReference type="Proteomes" id="UP001054846">
    <property type="component" value="Chromosome"/>
</dbReference>
<evidence type="ECO:0000313" key="4">
    <source>
        <dbReference type="Proteomes" id="UP001054846"/>
    </source>
</evidence>
<keyword evidence="4" id="KW-1185">Reference proteome</keyword>
<dbReference type="EMBL" id="CP063845">
    <property type="protein sequence ID" value="UFP96469.1"/>
    <property type="molecule type" value="Genomic_DNA"/>
</dbReference>
<gene>
    <name evidence="3" type="ORF">ISF26_09755</name>
</gene>
<sequence length="532" mass="59147">MSVLNPSTLRRLQKLPQIATAWEGDRRVLASVSIAELDRPPELIVWADAAEGTVRATELVSAEAGSEALVRCLLQAMEQPHSQFPPGRPQKVVVRDRQAQLFLRGALQDLEIVVDYAPQLPLLDDVYESLQKYVTARQPQLPGNFEQPLLRAARALWQEAPWELLADHQILRVDLEGWETPVLHVSLLGLLGQEYGVLMYRSLESLRRFRSRLGGRLSAQQRQEAYLQQDCLFMTYEQAAEADEEDEPVELTSLPSAEITPSFGQLHPLEGARAFLGEEEAQTVLLTLEALQRFFRLRRRDLARRDFPALSGRYRIPTVQGGEVTVKVSTQPQLAEELYQMAGSAGEVEEAETDGPVLSDDLLPEGAIYSLGMLPWKVVEVLVDAPANPPAARRTRADGLPTILVQTSRPKARLLIEALRRGGGPTGFGFNPGMDLLTRTRYELAVLRTGDGQLHLFGEFEQDDPQHLRARRQWNERCRKTGGRCGLVIAQGVTGAARGNPDMKDLLALFEVQTLSPDELGLGVLNLMPDLG</sequence>
<accession>A0ABY3PS84</accession>
<dbReference type="RefSeq" id="WP_230843705.1">
    <property type="nucleotide sequence ID" value="NZ_CP063845.1"/>
</dbReference>
<dbReference type="InterPro" id="IPR054216">
    <property type="entry name" value="DUF6930"/>
</dbReference>
<reference evidence="3 4" key="1">
    <citation type="journal article" date="2021" name="Genome Biol. Evol.">
        <title>Complete Genome Sequencing of a Novel Gloeobacter Species from a Waterfall Cave in Mexico.</title>
        <authorList>
            <person name="Saw J.H."/>
            <person name="Cardona T."/>
            <person name="Montejano G."/>
        </authorList>
    </citation>
    <scope>NUCLEOTIDE SEQUENCE [LARGE SCALE GENOMIC DNA]</scope>
    <source>
        <strain evidence="3">MG652769</strain>
    </source>
</reference>
<protein>
    <submittedName>
        <fullName evidence="3">Uncharacterized protein</fullName>
    </submittedName>
</protein>
<organism evidence="3 4">
    <name type="scientific">Gloeobacter morelensis MG652769</name>
    <dbReference type="NCBI Taxonomy" id="2781736"/>
    <lineage>
        <taxon>Bacteria</taxon>
        <taxon>Bacillati</taxon>
        <taxon>Cyanobacteriota</taxon>
        <taxon>Cyanophyceae</taxon>
        <taxon>Gloeobacterales</taxon>
        <taxon>Gloeobacteraceae</taxon>
        <taxon>Gloeobacter</taxon>
        <taxon>Gloeobacter morelensis</taxon>
    </lineage>
</organism>
<feature type="domain" description="DUF6930" evidence="1">
    <location>
        <begin position="8"/>
        <end position="131"/>
    </location>
</feature>
<dbReference type="Pfam" id="PF22007">
    <property type="entry name" value="DUF6930"/>
    <property type="match status" value="1"/>
</dbReference>
<evidence type="ECO:0000259" key="1">
    <source>
        <dbReference type="Pfam" id="PF22007"/>
    </source>
</evidence>
<evidence type="ECO:0000313" key="3">
    <source>
        <dbReference type="EMBL" id="UFP96469.1"/>
    </source>
</evidence>
<proteinExistence type="predicted"/>
<evidence type="ECO:0000259" key="2">
    <source>
        <dbReference type="Pfam" id="PF23988"/>
    </source>
</evidence>
<name>A0ABY3PS84_9CYAN</name>
<dbReference type="Pfam" id="PF23988">
    <property type="entry name" value="DUF7309"/>
    <property type="match status" value="1"/>
</dbReference>